<evidence type="ECO:0000313" key="7">
    <source>
        <dbReference type="EMBL" id="SDJ79033.1"/>
    </source>
</evidence>
<reference evidence="7 8" key="1">
    <citation type="submission" date="2016-10" db="EMBL/GenBank/DDBJ databases">
        <authorList>
            <person name="de Groot N.N."/>
        </authorList>
    </citation>
    <scope>NUCLEOTIDE SEQUENCE [LARGE SCALE GENOMIC DNA]</scope>
    <source>
        <strain evidence="7 8">CGMCC 1.6502</strain>
    </source>
</reference>
<feature type="transmembrane region" description="Helical" evidence="6">
    <location>
        <begin position="12"/>
        <end position="34"/>
    </location>
</feature>
<feature type="transmembrane region" description="Helical" evidence="6">
    <location>
        <begin position="219"/>
        <end position="243"/>
    </location>
</feature>
<keyword evidence="8" id="KW-1185">Reference proteome</keyword>
<proteinExistence type="predicted"/>
<feature type="transmembrane region" description="Helical" evidence="6">
    <location>
        <begin position="314"/>
        <end position="332"/>
    </location>
</feature>
<name>A0A1G8WLW5_9BACI</name>
<keyword evidence="2" id="KW-1003">Cell membrane</keyword>
<evidence type="ECO:0000313" key="8">
    <source>
        <dbReference type="Proteomes" id="UP000198694"/>
    </source>
</evidence>
<accession>A0A1G8WLW5</accession>
<feature type="transmembrane region" description="Helical" evidence="6">
    <location>
        <begin position="180"/>
        <end position="198"/>
    </location>
</feature>
<comment type="subcellular location">
    <subcellularLocation>
        <location evidence="1">Cell membrane</location>
        <topology evidence="1">Multi-pass membrane protein</topology>
    </subcellularLocation>
</comment>
<evidence type="ECO:0000256" key="1">
    <source>
        <dbReference type="ARBA" id="ARBA00004651"/>
    </source>
</evidence>
<protein>
    <submittedName>
        <fullName evidence="7">Amino acid efflux transporter</fullName>
    </submittedName>
</protein>
<dbReference type="RefSeq" id="WP_093211389.1">
    <property type="nucleotide sequence ID" value="NZ_FNFL01000001.1"/>
</dbReference>
<dbReference type="AlphaFoldDB" id="A0A1G8WLW5"/>
<dbReference type="GO" id="GO:0005886">
    <property type="term" value="C:plasma membrane"/>
    <property type="evidence" value="ECO:0007669"/>
    <property type="project" value="UniProtKB-SubCell"/>
</dbReference>
<keyword evidence="4 6" id="KW-1133">Transmembrane helix</keyword>
<dbReference type="PANTHER" id="PTHR42770:SF13">
    <property type="entry name" value="L-METHIONINE_BRANCHED-CHAIN AMINO ACID EXPORTER YJEH"/>
    <property type="match status" value="1"/>
</dbReference>
<feature type="transmembrane region" description="Helical" evidence="6">
    <location>
        <begin position="263"/>
        <end position="293"/>
    </location>
</feature>
<dbReference type="InterPro" id="IPR002293">
    <property type="entry name" value="AA/rel_permease1"/>
</dbReference>
<dbReference type="Gene3D" id="1.20.1740.10">
    <property type="entry name" value="Amino acid/polyamine transporter I"/>
    <property type="match status" value="1"/>
</dbReference>
<organism evidence="7 8">
    <name type="scientific">Sediminibacillus albus</name>
    <dbReference type="NCBI Taxonomy" id="407036"/>
    <lineage>
        <taxon>Bacteria</taxon>
        <taxon>Bacillati</taxon>
        <taxon>Bacillota</taxon>
        <taxon>Bacilli</taxon>
        <taxon>Bacillales</taxon>
        <taxon>Bacillaceae</taxon>
        <taxon>Sediminibacillus</taxon>
    </lineage>
</organism>
<dbReference type="OrthoDB" id="178667at2"/>
<evidence type="ECO:0000256" key="2">
    <source>
        <dbReference type="ARBA" id="ARBA00022475"/>
    </source>
</evidence>
<dbReference type="GO" id="GO:0022857">
    <property type="term" value="F:transmembrane transporter activity"/>
    <property type="evidence" value="ECO:0007669"/>
    <property type="project" value="InterPro"/>
</dbReference>
<dbReference type="InterPro" id="IPR050367">
    <property type="entry name" value="APC_superfamily"/>
</dbReference>
<evidence type="ECO:0000256" key="4">
    <source>
        <dbReference type="ARBA" id="ARBA00022989"/>
    </source>
</evidence>
<feature type="transmembrane region" description="Helical" evidence="6">
    <location>
        <begin position="121"/>
        <end position="138"/>
    </location>
</feature>
<keyword evidence="5 6" id="KW-0472">Membrane</keyword>
<dbReference type="PIRSF" id="PIRSF006060">
    <property type="entry name" value="AA_transporter"/>
    <property type="match status" value="1"/>
</dbReference>
<feature type="transmembrane region" description="Helical" evidence="6">
    <location>
        <begin position="82"/>
        <end position="109"/>
    </location>
</feature>
<dbReference type="Proteomes" id="UP000198694">
    <property type="component" value="Unassembled WGS sequence"/>
</dbReference>
<evidence type="ECO:0000256" key="3">
    <source>
        <dbReference type="ARBA" id="ARBA00022692"/>
    </source>
</evidence>
<feature type="transmembrane region" description="Helical" evidence="6">
    <location>
        <begin position="40"/>
        <end position="61"/>
    </location>
</feature>
<dbReference type="PANTHER" id="PTHR42770">
    <property type="entry name" value="AMINO ACID TRANSPORTER-RELATED"/>
    <property type="match status" value="1"/>
</dbReference>
<sequence>MNNKSIGLFQGIALYIAAILGSGVLFLSGVTASMAGPASIVSWLIVVIISFPLAYSFSCLARKYPDAGGAATFVRSSFGYHLGNIVGWFYFVTAAVGQTIVSLTGAYYVSQAFGLSGFKTTVIAISILGIAGASNYYGVNVSGKLALILSSLLLILLVVAVLVSLPRIQWANFTPFVPNGWFSVGSAITVIFWSFFGWEAICNLAEQFKRPEKDIVKGAVVSAIVIGLLFLALSLVTIGTATYGSQESNLSPIGVIMGDTVGLGAKVFTAILALIICTGTSNAFVASLTQLGYSLGRDGAFPKFLSRHHVTTQIPRRMVLFVICFSMAGVLVTKSLSLTFDNILFIPTSLGILVYVLSMAAGVKLFRKNTLAWWASLTSFVLCLLVLPFFQLYIFVPMSVVVLYTIYMIFSKKTFSYKGGFKSNEESH</sequence>
<feature type="transmembrane region" description="Helical" evidence="6">
    <location>
        <begin position="145"/>
        <end position="168"/>
    </location>
</feature>
<dbReference type="EMBL" id="FNFL01000001">
    <property type="protein sequence ID" value="SDJ79033.1"/>
    <property type="molecule type" value="Genomic_DNA"/>
</dbReference>
<dbReference type="STRING" id="407036.SAMN05216243_0870"/>
<evidence type="ECO:0000256" key="5">
    <source>
        <dbReference type="ARBA" id="ARBA00023136"/>
    </source>
</evidence>
<dbReference type="Pfam" id="PF13520">
    <property type="entry name" value="AA_permease_2"/>
    <property type="match status" value="1"/>
</dbReference>
<gene>
    <name evidence="7" type="ORF">SAMN05216243_0870</name>
</gene>
<feature type="transmembrane region" description="Helical" evidence="6">
    <location>
        <begin position="370"/>
        <end position="387"/>
    </location>
</feature>
<evidence type="ECO:0000256" key="6">
    <source>
        <dbReference type="SAM" id="Phobius"/>
    </source>
</evidence>
<feature type="transmembrane region" description="Helical" evidence="6">
    <location>
        <begin position="393"/>
        <end position="410"/>
    </location>
</feature>
<keyword evidence="3 6" id="KW-0812">Transmembrane</keyword>
<feature type="transmembrane region" description="Helical" evidence="6">
    <location>
        <begin position="344"/>
        <end position="363"/>
    </location>
</feature>